<evidence type="ECO:0000256" key="3">
    <source>
        <dbReference type="ARBA" id="ARBA00006718"/>
    </source>
</evidence>
<dbReference type="NCBIfam" id="TIGR00049">
    <property type="entry name" value="iron-sulfur cluster assembly accessory protein"/>
    <property type="match status" value="1"/>
</dbReference>
<dbReference type="Pfam" id="PF01521">
    <property type="entry name" value="Fe-S_biosyn"/>
    <property type="match status" value="1"/>
</dbReference>
<evidence type="ECO:0000256" key="1">
    <source>
        <dbReference type="ARBA" id="ARBA00004173"/>
    </source>
</evidence>
<dbReference type="Proteomes" id="UP000219799">
    <property type="component" value="Chromosome 4"/>
</dbReference>
<keyword evidence="4" id="KW-0411">Iron-sulfur</keyword>
<comment type="pathway">
    <text evidence="2">Cofactor biosynthesis; iron-sulfur cluster biosynthesis.</text>
</comment>
<comment type="similarity">
    <text evidence="3">Belongs to the HesB/IscA family.</text>
</comment>
<name>A0A1C3KAP0_PLAMA</name>
<evidence type="ECO:0000313" key="9">
    <source>
        <dbReference type="EMBL" id="SBT70627.1"/>
    </source>
</evidence>
<evidence type="ECO:0000313" key="10">
    <source>
        <dbReference type="Proteomes" id="UP000219799"/>
    </source>
</evidence>
<dbReference type="GO" id="GO:0005506">
    <property type="term" value="F:iron ion binding"/>
    <property type="evidence" value="ECO:0007669"/>
    <property type="project" value="TreeGrafter"/>
</dbReference>
<keyword evidence="5" id="KW-0479">Metal-binding</keyword>
<evidence type="ECO:0000256" key="4">
    <source>
        <dbReference type="ARBA" id="ARBA00022485"/>
    </source>
</evidence>
<dbReference type="InterPro" id="IPR016092">
    <property type="entry name" value="ATAP"/>
</dbReference>
<evidence type="ECO:0000256" key="2">
    <source>
        <dbReference type="ARBA" id="ARBA00005151"/>
    </source>
</evidence>
<evidence type="ECO:0000256" key="7">
    <source>
        <dbReference type="ARBA" id="ARBA00023128"/>
    </source>
</evidence>
<dbReference type="GO" id="GO:0051539">
    <property type="term" value="F:4 iron, 4 sulfur cluster binding"/>
    <property type="evidence" value="ECO:0007669"/>
    <property type="project" value="UniProtKB-KW"/>
</dbReference>
<dbReference type="VEuPathDB" id="PlasmoDB:PmUG01_04025400"/>
<dbReference type="GO" id="GO:0016226">
    <property type="term" value="P:iron-sulfur cluster assembly"/>
    <property type="evidence" value="ECO:0007669"/>
    <property type="project" value="InterPro"/>
</dbReference>
<evidence type="ECO:0000256" key="6">
    <source>
        <dbReference type="ARBA" id="ARBA00023004"/>
    </source>
</evidence>
<dbReference type="SUPFAM" id="SSF89360">
    <property type="entry name" value="HesB-like domain"/>
    <property type="match status" value="1"/>
</dbReference>
<dbReference type="PANTHER" id="PTHR43011:SF1">
    <property type="entry name" value="IRON-SULFUR CLUSTER ASSEMBLY 2 HOMOLOG, MITOCHONDRIAL"/>
    <property type="match status" value="1"/>
</dbReference>
<keyword evidence="7" id="KW-0496">Mitochondrion</keyword>
<dbReference type="InterPro" id="IPR035903">
    <property type="entry name" value="HesB-like_dom_sf"/>
</dbReference>
<comment type="subcellular location">
    <subcellularLocation>
        <location evidence="1">Mitochondrion</location>
    </subcellularLocation>
</comment>
<dbReference type="EMBL" id="LT594492">
    <property type="protein sequence ID" value="SBT70627.1"/>
    <property type="molecule type" value="Genomic_DNA"/>
</dbReference>
<reference evidence="9 10" key="1">
    <citation type="submission" date="2016-06" db="EMBL/GenBank/DDBJ databases">
        <authorList>
            <consortium name="Pathogen Informatics"/>
        </authorList>
    </citation>
    <scope>NUCLEOTIDE SEQUENCE [LARGE SCALE GENOMIC DNA]</scope>
    <source>
        <strain evidence="9">PmlGA01</strain>
    </source>
</reference>
<feature type="domain" description="Core" evidence="8">
    <location>
        <begin position="60"/>
        <end position="163"/>
    </location>
</feature>
<keyword evidence="4" id="KW-0004">4Fe-4S</keyword>
<dbReference type="FunFam" id="2.60.300.12:FF:000006">
    <property type="entry name" value="Iron-sulfur cluster assembly 2 mitochondrial"/>
    <property type="match status" value="1"/>
</dbReference>
<organism evidence="9 10">
    <name type="scientific">Plasmodium malariae</name>
    <dbReference type="NCBI Taxonomy" id="5858"/>
    <lineage>
        <taxon>Eukaryota</taxon>
        <taxon>Sar</taxon>
        <taxon>Alveolata</taxon>
        <taxon>Apicomplexa</taxon>
        <taxon>Aconoidasida</taxon>
        <taxon>Haemosporida</taxon>
        <taxon>Plasmodiidae</taxon>
        <taxon>Plasmodium</taxon>
        <taxon>Plasmodium (Plasmodium)</taxon>
    </lineage>
</organism>
<keyword evidence="6" id="KW-0408">Iron</keyword>
<dbReference type="GO" id="GO:0120510">
    <property type="term" value="C:mitochondrial [4Fe-4S] assembly complex"/>
    <property type="evidence" value="ECO:0007669"/>
    <property type="project" value="UniProtKB-ARBA"/>
</dbReference>
<dbReference type="GO" id="GO:0051537">
    <property type="term" value="F:2 iron, 2 sulfur cluster binding"/>
    <property type="evidence" value="ECO:0007669"/>
    <property type="project" value="TreeGrafter"/>
</dbReference>
<proteinExistence type="inferred from homology"/>
<dbReference type="Gene3D" id="2.60.300.12">
    <property type="entry name" value="HesB-like domain"/>
    <property type="match status" value="1"/>
</dbReference>
<evidence type="ECO:0000256" key="5">
    <source>
        <dbReference type="ARBA" id="ARBA00022723"/>
    </source>
</evidence>
<sequence>MFKILKGKGSPYFNLLKICNGDMKALFSSSFREENKKVNLNNNVIIEDQKKEEKVREQILHLSNDAINKMKEVNSKYKNSKALKVCVEAGGCSGFQYSFSLIDKNEIKERDVIVYNKECVVIIDKHAVDILRNSKIHYTNNLISKKFTIENIQNISSKCSCGNSFDIDFY</sequence>
<evidence type="ECO:0000259" key="8">
    <source>
        <dbReference type="Pfam" id="PF01521"/>
    </source>
</evidence>
<dbReference type="PANTHER" id="PTHR43011">
    <property type="entry name" value="IRON-SULFUR CLUSTER ASSEMBLY 2 HOMOLOG, MITOCHONDRIAL"/>
    <property type="match status" value="1"/>
</dbReference>
<protein>
    <submittedName>
        <fullName evidence="9">Iron-sulfur assembly protein, putative</fullName>
    </submittedName>
</protein>
<dbReference type="InterPro" id="IPR000361">
    <property type="entry name" value="ATAP_core_dom"/>
</dbReference>
<gene>
    <name evidence="9" type="primary">IscA1</name>
    <name evidence="9" type="ORF">PMLGA01_040017100</name>
</gene>
<accession>A0A1C3KAP0</accession>
<dbReference type="AlphaFoldDB" id="A0A1C3KAP0"/>